<feature type="region of interest" description="Disordered" evidence="1">
    <location>
        <begin position="164"/>
        <end position="205"/>
    </location>
</feature>
<evidence type="ECO:0000313" key="2">
    <source>
        <dbReference type="EMBL" id="KAK8857861.1"/>
    </source>
</evidence>
<comment type="caution">
    <text evidence="2">The sequence shown here is derived from an EMBL/GenBank/DDBJ whole genome shotgun (WGS) entry which is preliminary data.</text>
</comment>
<keyword evidence="3" id="KW-1185">Reference proteome</keyword>
<proteinExistence type="predicted"/>
<feature type="compositionally biased region" description="Acidic residues" evidence="1">
    <location>
        <begin position="190"/>
        <end position="205"/>
    </location>
</feature>
<sequence length="205" mass="23728">MDDGNQENQISDDNIIEILNQFDWNWYIAADYLDRDPAELRAKFESRQPNSDLPQKDPATFDGAQIHPANLAKLQNFIRENLKGPLPLLFDQEITNERKSAIASDVLLEKGLPYRLTHMKEYIETYEVLEKEALSLAQWREQNEYLTLVEEALFKISARLAQKEKIPNPQENDNNSNNGNSNNNSNKDDEKDEINEENQDDDGFL</sequence>
<dbReference type="EMBL" id="JAPFFF010000019">
    <property type="protein sequence ID" value="KAK8857861.1"/>
    <property type="molecule type" value="Genomic_DNA"/>
</dbReference>
<protein>
    <submittedName>
        <fullName evidence="2">Uncharacterized protein</fullName>
    </submittedName>
</protein>
<evidence type="ECO:0000256" key="1">
    <source>
        <dbReference type="SAM" id="MobiDB-lite"/>
    </source>
</evidence>
<organism evidence="2 3">
    <name type="scientific">Tritrichomonas musculus</name>
    <dbReference type="NCBI Taxonomy" id="1915356"/>
    <lineage>
        <taxon>Eukaryota</taxon>
        <taxon>Metamonada</taxon>
        <taxon>Parabasalia</taxon>
        <taxon>Tritrichomonadida</taxon>
        <taxon>Tritrichomonadidae</taxon>
        <taxon>Tritrichomonas</taxon>
    </lineage>
</organism>
<evidence type="ECO:0000313" key="3">
    <source>
        <dbReference type="Proteomes" id="UP001470230"/>
    </source>
</evidence>
<accession>A0ABR2I5W7</accession>
<dbReference type="Proteomes" id="UP001470230">
    <property type="component" value="Unassembled WGS sequence"/>
</dbReference>
<name>A0ABR2I5W7_9EUKA</name>
<reference evidence="2 3" key="1">
    <citation type="submission" date="2024-04" db="EMBL/GenBank/DDBJ databases">
        <title>Tritrichomonas musculus Genome.</title>
        <authorList>
            <person name="Alves-Ferreira E."/>
            <person name="Grigg M."/>
            <person name="Lorenzi H."/>
            <person name="Galac M."/>
        </authorList>
    </citation>
    <scope>NUCLEOTIDE SEQUENCE [LARGE SCALE GENOMIC DNA]</scope>
    <source>
        <strain evidence="2 3">EAF2021</strain>
    </source>
</reference>
<feature type="compositionally biased region" description="Low complexity" evidence="1">
    <location>
        <begin position="167"/>
        <end position="185"/>
    </location>
</feature>
<gene>
    <name evidence="2" type="ORF">M9Y10_012956</name>
</gene>